<evidence type="ECO:0000313" key="7">
    <source>
        <dbReference type="EMBL" id="MXQ51895.1"/>
    </source>
</evidence>
<dbReference type="InterPro" id="IPR036874">
    <property type="entry name" value="Carbonic_anhydrase_sf"/>
</dbReference>
<dbReference type="Gene3D" id="3.40.1050.10">
    <property type="entry name" value="Carbonic anhydrase"/>
    <property type="match status" value="1"/>
</dbReference>
<evidence type="ECO:0000256" key="2">
    <source>
        <dbReference type="ARBA" id="ARBA00012925"/>
    </source>
</evidence>
<dbReference type="Proteomes" id="UP000436284">
    <property type="component" value="Unassembled WGS sequence"/>
</dbReference>
<dbReference type="Pfam" id="PF00484">
    <property type="entry name" value="Pro_CA"/>
    <property type="match status" value="1"/>
</dbReference>
<dbReference type="GO" id="GO:0008270">
    <property type="term" value="F:zinc ion binding"/>
    <property type="evidence" value="ECO:0007669"/>
    <property type="project" value="InterPro"/>
</dbReference>
<dbReference type="SMART" id="SM00947">
    <property type="entry name" value="Pro_CA"/>
    <property type="match status" value="1"/>
</dbReference>
<evidence type="ECO:0000256" key="4">
    <source>
        <dbReference type="ARBA" id="ARBA00022833"/>
    </source>
</evidence>
<evidence type="ECO:0000256" key="1">
    <source>
        <dbReference type="ARBA" id="ARBA00006217"/>
    </source>
</evidence>
<organism evidence="7 8">
    <name type="scientific">Salinicoccus hispanicus</name>
    <dbReference type="NCBI Taxonomy" id="157225"/>
    <lineage>
        <taxon>Bacteria</taxon>
        <taxon>Bacillati</taxon>
        <taxon>Bacillota</taxon>
        <taxon>Bacilli</taxon>
        <taxon>Bacillales</taxon>
        <taxon>Staphylococcaceae</taxon>
        <taxon>Salinicoccus</taxon>
    </lineage>
</organism>
<keyword evidence="4 6" id="KW-0862">Zinc</keyword>
<dbReference type="OrthoDB" id="9792260at2"/>
<dbReference type="InterPro" id="IPR001765">
    <property type="entry name" value="Carbonic_anhydrase"/>
</dbReference>
<accession>A0A6N8U5W2</accession>
<feature type="binding site" evidence="6">
    <location>
        <position position="96"/>
    </location>
    <ligand>
        <name>Zn(2+)</name>
        <dbReference type="ChEBI" id="CHEBI:29105"/>
    </ligand>
</feature>
<evidence type="ECO:0000256" key="5">
    <source>
        <dbReference type="ARBA" id="ARBA00048348"/>
    </source>
</evidence>
<feature type="binding site" evidence="6">
    <location>
        <position position="38"/>
    </location>
    <ligand>
        <name>Zn(2+)</name>
        <dbReference type="ChEBI" id="CHEBI:29105"/>
    </ligand>
</feature>
<evidence type="ECO:0000256" key="3">
    <source>
        <dbReference type="ARBA" id="ARBA00022723"/>
    </source>
</evidence>
<proteinExistence type="inferred from homology"/>
<name>A0A6N8U5W2_9STAP</name>
<comment type="catalytic activity">
    <reaction evidence="5">
        <text>hydrogencarbonate + H(+) = CO2 + H2O</text>
        <dbReference type="Rhea" id="RHEA:10748"/>
        <dbReference type="ChEBI" id="CHEBI:15377"/>
        <dbReference type="ChEBI" id="CHEBI:15378"/>
        <dbReference type="ChEBI" id="CHEBI:16526"/>
        <dbReference type="ChEBI" id="CHEBI:17544"/>
        <dbReference type="EC" id="4.2.1.1"/>
    </reaction>
</comment>
<dbReference type="PANTHER" id="PTHR43175">
    <property type="entry name" value="CARBONIC ANHYDRASE"/>
    <property type="match status" value="1"/>
</dbReference>
<comment type="similarity">
    <text evidence="1">Belongs to the beta-class carbonic anhydrase family.</text>
</comment>
<evidence type="ECO:0000256" key="6">
    <source>
        <dbReference type="PIRSR" id="PIRSR601765-1"/>
    </source>
</evidence>
<evidence type="ECO:0000313" key="8">
    <source>
        <dbReference type="Proteomes" id="UP000436284"/>
    </source>
</evidence>
<dbReference type="EMBL" id="WUUK01000005">
    <property type="protein sequence ID" value="MXQ51895.1"/>
    <property type="molecule type" value="Genomic_DNA"/>
</dbReference>
<keyword evidence="3 6" id="KW-0479">Metal-binding</keyword>
<dbReference type="GO" id="GO:0004089">
    <property type="term" value="F:carbonate dehydratase activity"/>
    <property type="evidence" value="ECO:0007669"/>
    <property type="project" value="UniProtKB-EC"/>
</dbReference>
<feature type="binding site" evidence="6">
    <location>
        <position position="40"/>
    </location>
    <ligand>
        <name>Zn(2+)</name>
        <dbReference type="ChEBI" id="CHEBI:29105"/>
    </ligand>
</feature>
<dbReference type="EC" id="4.2.1.1" evidence="2"/>
<protein>
    <recommendedName>
        <fullName evidence="2">carbonic anhydrase</fullName>
        <ecNumber evidence="2">4.2.1.1</ecNumber>
    </recommendedName>
</protein>
<dbReference type="CDD" id="cd03379">
    <property type="entry name" value="beta_CA_cladeD"/>
    <property type="match status" value="1"/>
</dbReference>
<reference evidence="7 8" key="1">
    <citation type="submission" date="2019-12" db="EMBL/GenBank/DDBJ databases">
        <title>Salinicoccus cyprini sp. nov., isolated from gastro-intestinal tract of mirror carp, Cyprinus carpio var. specularis, collected from Gobind Sagar Reservoir, Himachal Pradesh, India.</title>
        <authorList>
            <person name="Talwar C."/>
            <person name="Singh A.K."/>
            <person name="Lal R."/>
            <person name="Negi R.K."/>
        </authorList>
    </citation>
    <scope>NUCLEOTIDE SEQUENCE [LARGE SCALE GENOMIC DNA]</scope>
    <source>
        <strain evidence="7 8">J-82</strain>
    </source>
</reference>
<dbReference type="SUPFAM" id="SSF53056">
    <property type="entry name" value="beta-carbonic anhydrase, cab"/>
    <property type="match status" value="1"/>
</dbReference>
<dbReference type="PANTHER" id="PTHR43175:SF3">
    <property type="entry name" value="CARBON DISULFIDE HYDROLASE"/>
    <property type="match status" value="1"/>
</dbReference>
<dbReference type="RefSeq" id="WP_160657337.1">
    <property type="nucleotide sequence ID" value="NZ_JBHRWU010000001.1"/>
</dbReference>
<sequence>MSLLHDLLDYNEQFVNNKEYEQYVTTKSPDKKLVLISCMDTRLTELSTKALGLKNGDIKHIQNAGAVISHPYGSTMRSILVAVYMLGADEVMVMGHHDCGFGALKPEPMMNNMIERGITEETFDVLKHSGIDVEGWLKGFDSVEESITESVGKIKHHPLMVNGVPIHGTVINPENGKVDLVVNGYEA</sequence>
<keyword evidence="8" id="KW-1185">Reference proteome</keyword>
<comment type="cofactor">
    <cofactor evidence="6">
        <name>Zn(2+)</name>
        <dbReference type="ChEBI" id="CHEBI:29105"/>
    </cofactor>
    <text evidence="6">Binds 1 zinc ion per subunit.</text>
</comment>
<comment type="caution">
    <text evidence="7">The sequence shown here is derived from an EMBL/GenBank/DDBJ whole genome shotgun (WGS) entry which is preliminary data.</text>
</comment>
<gene>
    <name evidence="7" type="ORF">GQ671_11525</name>
</gene>
<dbReference type="AlphaFoldDB" id="A0A6N8U5W2"/>
<feature type="binding site" evidence="6">
    <location>
        <position position="99"/>
    </location>
    <ligand>
        <name>Zn(2+)</name>
        <dbReference type="ChEBI" id="CHEBI:29105"/>
    </ligand>
</feature>